<dbReference type="SUPFAM" id="SSF52540">
    <property type="entry name" value="P-loop containing nucleoside triphosphate hydrolases"/>
    <property type="match status" value="1"/>
</dbReference>
<dbReference type="InterPro" id="IPR036388">
    <property type="entry name" value="WH-like_DNA-bd_sf"/>
</dbReference>
<dbReference type="OMA" id="HGWERAL"/>
<dbReference type="PRINTS" id="PR00364">
    <property type="entry name" value="DISEASERSIST"/>
</dbReference>
<dbReference type="Pfam" id="PF00931">
    <property type="entry name" value="NB-ARC"/>
    <property type="match status" value="1"/>
</dbReference>
<keyword evidence="3" id="KW-0677">Repeat</keyword>
<evidence type="ECO:0000256" key="7">
    <source>
        <dbReference type="SAM" id="Coils"/>
    </source>
</evidence>
<dbReference type="InterPro" id="IPR050905">
    <property type="entry name" value="Plant_NBS-LRR"/>
</dbReference>
<evidence type="ECO:0000313" key="10">
    <source>
        <dbReference type="EnsemblPlants" id="QL08p010940:mrna"/>
    </source>
</evidence>
<dbReference type="Pfam" id="PF23247">
    <property type="entry name" value="LRR_RPS2"/>
    <property type="match status" value="4"/>
</dbReference>
<dbReference type="Gene3D" id="3.40.50.300">
    <property type="entry name" value="P-loop containing nucleotide triphosphate hydrolases"/>
    <property type="match status" value="1"/>
</dbReference>
<evidence type="ECO:0000256" key="6">
    <source>
        <dbReference type="ARBA" id="ARBA00022840"/>
    </source>
</evidence>
<evidence type="ECO:0000256" key="5">
    <source>
        <dbReference type="ARBA" id="ARBA00022821"/>
    </source>
</evidence>
<keyword evidence="5" id="KW-0611">Plant defense</keyword>
<feature type="domain" description="NB-ARC" evidence="8">
    <location>
        <begin position="164"/>
        <end position="323"/>
    </location>
</feature>
<feature type="domain" description="Disease resistance protein At4g27190-like leucine-rich repeats" evidence="9">
    <location>
        <begin position="748"/>
        <end position="845"/>
    </location>
</feature>
<evidence type="ECO:0000256" key="4">
    <source>
        <dbReference type="ARBA" id="ARBA00022741"/>
    </source>
</evidence>
<keyword evidence="6" id="KW-0067">ATP-binding</keyword>
<protein>
    <recommendedName>
        <fullName evidence="12">NB-ARC domain-containing protein</fullName>
    </recommendedName>
</protein>
<proteinExistence type="inferred from homology"/>
<dbReference type="Gene3D" id="1.10.8.430">
    <property type="entry name" value="Helical domain of apoptotic protease-activating factors"/>
    <property type="match status" value="1"/>
</dbReference>
<evidence type="ECO:0000256" key="1">
    <source>
        <dbReference type="ARBA" id="ARBA00008894"/>
    </source>
</evidence>
<name>A0A7N2M7R3_QUELO</name>
<dbReference type="Gene3D" id="1.10.10.10">
    <property type="entry name" value="Winged helix-like DNA-binding domain superfamily/Winged helix DNA-binding domain"/>
    <property type="match status" value="1"/>
</dbReference>
<dbReference type="Proteomes" id="UP000594261">
    <property type="component" value="Chromosome 8"/>
</dbReference>
<evidence type="ECO:0000259" key="9">
    <source>
        <dbReference type="Pfam" id="PF23247"/>
    </source>
</evidence>
<dbReference type="InterPro" id="IPR032675">
    <property type="entry name" value="LRR_dom_sf"/>
</dbReference>
<feature type="domain" description="Disease resistance protein At4g27190-like leucine-rich repeats" evidence="9">
    <location>
        <begin position="905"/>
        <end position="978"/>
    </location>
</feature>
<evidence type="ECO:0000256" key="3">
    <source>
        <dbReference type="ARBA" id="ARBA00022737"/>
    </source>
</evidence>
<dbReference type="InterPro" id="IPR002182">
    <property type="entry name" value="NB-ARC"/>
</dbReference>
<dbReference type="PANTHER" id="PTHR33463:SF203">
    <property type="entry name" value="AAA+ ATPASE DOMAIN-CONTAINING PROTEIN"/>
    <property type="match status" value="1"/>
</dbReference>
<dbReference type="GO" id="GO:0005524">
    <property type="term" value="F:ATP binding"/>
    <property type="evidence" value="ECO:0007669"/>
    <property type="project" value="UniProtKB-KW"/>
</dbReference>
<evidence type="ECO:0008006" key="12">
    <source>
        <dbReference type="Google" id="ProtNLM"/>
    </source>
</evidence>
<dbReference type="EnsemblPlants" id="QL08p010940:mrna">
    <property type="protein sequence ID" value="QL08p010940:mrna"/>
    <property type="gene ID" value="QL08p010940"/>
</dbReference>
<reference evidence="10 11" key="1">
    <citation type="journal article" date="2016" name="G3 (Bethesda)">
        <title>First Draft Assembly and Annotation of the Genome of a California Endemic Oak Quercus lobata Nee (Fagaceae).</title>
        <authorList>
            <person name="Sork V.L."/>
            <person name="Fitz-Gibbon S.T."/>
            <person name="Puiu D."/>
            <person name="Crepeau M."/>
            <person name="Gugger P.F."/>
            <person name="Sherman R."/>
            <person name="Stevens K."/>
            <person name="Langley C.H."/>
            <person name="Pellegrini M."/>
            <person name="Salzberg S.L."/>
        </authorList>
    </citation>
    <scope>NUCLEOTIDE SEQUENCE [LARGE SCALE GENOMIC DNA]</scope>
    <source>
        <strain evidence="10 11">cv. SW786</strain>
    </source>
</reference>
<keyword evidence="2" id="KW-0433">Leucine-rich repeat</keyword>
<dbReference type="EMBL" id="LRBV02000008">
    <property type="status" value="NOT_ANNOTATED_CDS"/>
    <property type="molecule type" value="Genomic_DNA"/>
</dbReference>
<keyword evidence="4" id="KW-0547">Nucleotide-binding</keyword>
<dbReference type="FunFam" id="3.40.50.300:FF:001091">
    <property type="entry name" value="Probable disease resistance protein At1g61300"/>
    <property type="match status" value="1"/>
</dbReference>
<evidence type="ECO:0000256" key="2">
    <source>
        <dbReference type="ARBA" id="ARBA00022614"/>
    </source>
</evidence>
<sequence>MDILTGCTGSIAAEVVKCTAKPVIRHVGYLFRFKKTVDDLTKAKTDLQVEQQKVQEAIERAAMNNEIAEKDVERWLANVNQLMEEVQALEIKVQVNLRFCNGWCPDWIRQYKLCKEAIQKTNVVKELQDKGKFSELTHRAPTPGIEIFSSSDFEVFESTKLAFQQIMEALHDDNNKRIGLHGIGGIGKTTLVNEVYKKVKGLNIFNDILMTVVSQTPDVRRIHDEIAGCLNLDFKGKSEMARASEICLRIKSKEKILIILDDVWKDVNLEAIGIPSCDDHRGCKMLLTTRSVHVCNLMRCQRKIPLNFLVEEESLALMKKTAIVDDCPGLNDVVLEVVKECKGLPIAIITVGKALTGKSLNDWNVAMHQLRKSRLVDIEGVDEENNAYACLKWSFDQLKRKTKLCFLLCSLFPEDYYIPVEELTRYVMGLEEDEYFDSLNEERIQVRAAINSLKDSSLLLECSTEKFVKMHDMVRDIGLWITSKGDNEFKLIACTRLERNTNFERATAISLIDFNTKQLPDKLVCPRLNILLLRGIQSSKNISNALFEGMNCLKVLSLHHIILSTQSLKLSTNLRTLYLENCDFSDDLSSLGKLKRLETLSFYRCGINALPSELGEMVSLKMLDLTGCNQLQQIPPNVIGRLSQLEELIISSRFKNWDVEGTTSEISNPNLSELNSLLRLVNLSLELNSNHLPKGFVFPDLHRYFIVIGEQLSTPVPPWQTLGEPLWTPGTPWRTLVIEDLNASSMNALKSLFHTVEYISIQSREMECIVDTICEGPNQYEIFSNLTVFKASGCPRLISLSSPSLAQPICLSKLETLEVWNCRKLEYIFPISVARGLQQLERLRLGNLPRLKKVFGQNREGEVGDCEIESHHQPTGFPKLKTIEVVNCGNLEYMFPISIARDLPQLESLSLKNLPQLKKVFGQNREGEVGDCEIESHHQPSGFPKLKTIEVVNCENLEYIFPISIARDLPQLESLTLEDLPQLKQVFGHEKGGDDGDGNNNVLSKLKNLRLKNIPELVSLGGGNSSSVWPSLPLESLAVVNCPKVKLADVEANVPALQKLQNLQILSVDDWNATSFDLMQGLSNLEELEIKNCEGIQEVIKLEGLLTIKGEQHDLLLPRLKKILLIDLHQLRCIWKGATKLINLKNLEYLKVKECKKLTHLFTPALAQSLQKLKFLEIEGCDELEHIIVENVEEQVSSESHLQPLCFPNLKRVNVTYCNKLKYLFPMTIADSLLELKILVVKENSQLMEVFTHEGDAGVQKDVTLPQLELMGLIDLPSLVNFCPKNYQFILPKWDDLRVESCKKMRTTFTRTPDRSVLINGEVAQIDEPTGTSTISPVLTICPANNDITWTTDVKDNPTGEFSLDVFLFYHVF</sequence>
<evidence type="ECO:0000259" key="8">
    <source>
        <dbReference type="Pfam" id="PF00931"/>
    </source>
</evidence>
<dbReference type="InParanoid" id="A0A7N2M7R3"/>
<dbReference type="Gramene" id="QL08p010940:mrna">
    <property type="protein sequence ID" value="QL08p010940:mrna"/>
    <property type="gene ID" value="QL08p010940"/>
</dbReference>
<comment type="similarity">
    <text evidence="1">Belongs to the disease resistance NB-LRR family.</text>
</comment>
<feature type="coiled-coil region" evidence="7">
    <location>
        <begin position="37"/>
        <end position="92"/>
    </location>
</feature>
<dbReference type="PANTHER" id="PTHR33463">
    <property type="entry name" value="NB-ARC DOMAIN-CONTAINING PROTEIN-RELATED"/>
    <property type="match status" value="1"/>
</dbReference>
<dbReference type="InterPro" id="IPR042197">
    <property type="entry name" value="Apaf_helical"/>
</dbReference>
<organism evidence="10 11">
    <name type="scientific">Quercus lobata</name>
    <name type="common">Valley oak</name>
    <dbReference type="NCBI Taxonomy" id="97700"/>
    <lineage>
        <taxon>Eukaryota</taxon>
        <taxon>Viridiplantae</taxon>
        <taxon>Streptophyta</taxon>
        <taxon>Embryophyta</taxon>
        <taxon>Tracheophyta</taxon>
        <taxon>Spermatophyta</taxon>
        <taxon>Magnoliopsida</taxon>
        <taxon>eudicotyledons</taxon>
        <taxon>Gunneridae</taxon>
        <taxon>Pentapetalae</taxon>
        <taxon>rosids</taxon>
        <taxon>fabids</taxon>
        <taxon>Fagales</taxon>
        <taxon>Fagaceae</taxon>
        <taxon>Quercus</taxon>
    </lineage>
</organism>
<dbReference type="GO" id="GO:0006952">
    <property type="term" value="P:defense response"/>
    <property type="evidence" value="ECO:0007669"/>
    <property type="project" value="UniProtKB-KW"/>
</dbReference>
<dbReference type="InterPro" id="IPR027417">
    <property type="entry name" value="P-loop_NTPase"/>
</dbReference>
<keyword evidence="7" id="KW-0175">Coiled coil</keyword>
<keyword evidence="11" id="KW-1185">Reference proteome</keyword>
<feature type="domain" description="Disease resistance protein At4g27190-like leucine-rich repeats" evidence="9">
    <location>
        <begin position="1035"/>
        <end position="1182"/>
    </location>
</feature>
<dbReference type="Gene3D" id="3.80.10.10">
    <property type="entry name" value="Ribonuclease Inhibitor"/>
    <property type="match status" value="4"/>
</dbReference>
<feature type="domain" description="Disease resistance protein At4g27190-like leucine-rich repeats" evidence="9">
    <location>
        <begin position="1190"/>
        <end position="1311"/>
    </location>
</feature>
<dbReference type="GO" id="GO:0043531">
    <property type="term" value="F:ADP binding"/>
    <property type="evidence" value="ECO:0007669"/>
    <property type="project" value="InterPro"/>
</dbReference>
<accession>A0A7N2M7R3</accession>
<evidence type="ECO:0000313" key="11">
    <source>
        <dbReference type="Proteomes" id="UP000594261"/>
    </source>
</evidence>
<reference evidence="10" key="2">
    <citation type="submission" date="2021-01" db="UniProtKB">
        <authorList>
            <consortium name="EnsemblPlants"/>
        </authorList>
    </citation>
    <scope>IDENTIFICATION</scope>
</reference>
<dbReference type="SUPFAM" id="SSF52058">
    <property type="entry name" value="L domain-like"/>
    <property type="match status" value="2"/>
</dbReference>
<dbReference type="InterPro" id="IPR057135">
    <property type="entry name" value="At4g27190-like_LRR"/>
</dbReference>